<accession>A0A016VHS0</accession>
<proteinExistence type="predicted"/>
<evidence type="ECO:0000313" key="1">
    <source>
        <dbReference type="EMBL" id="EYC26965.1"/>
    </source>
</evidence>
<evidence type="ECO:0000313" key="2">
    <source>
        <dbReference type="Proteomes" id="UP000024635"/>
    </source>
</evidence>
<dbReference type="EMBL" id="JARK01001345">
    <property type="protein sequence ID" value="EYC26965.1"/>
    <property type="molecule type" value="Genomic_DNA"/>
</dbReference>
<sequence length="78" mass="9421">MCRSTREKVVDKILSLYCIKNLRAYKIYEQFIVLGERHEQFLTMNNSITYCQIDKNVHFRIENKDCKDSSDKNDLHIY</sequence>
<organism evidence="1 2">
    <name type="scientific">Ancylostoma ceylanicum</name>
    <dbReference type="NCBI Taxonomy" id="53326"/>
    <lineage>
        <taxon>Eukaryota</taxon>
        <taxon>Metazoa</taxon>
        <taxon>Ecdysozoa</taxon>
        <taxon>Nematoda</taxon>
        <taxon>Chromadorea</taxon>
        <taxon>Rhabditida</taxon>
        <taxon>Rhabditina</taxon>
        <taxon>Rhabditomorpha</taxon>
        <taxon>Strongyloidea</taxon>
        <taxon>Ancylostomatidae</taxon>
        <taxon>Ancylostomatinae</taxon>
        <taxon>Ancylostoma</taxon>
    </lineage>
</organism>
<gene>
    <name evidence="1" type="primary">Acey_s0009.g452</name>
    <name evidence="1" type="ORF">Y032_0009g452</name>
</gene>
<dbReference type="Proteomes" id="UP000024635">
    <property type="component" value="Unassembled WGS sequence"/>
</dbReference>
<reference evidence="2" key="1">
    <citation type="journal article" date="2015" name="Nat. Genet.">
        <title>The genome and transcriptome of the zoonotic hookworm Ancylostoma ceylanicum identify infection-specific gene families.</title>
        <authorList>
            <person name="Schwarz E.M."/>
            <person name="Hu Y."/>
            <person name="Antoshechkin I."/>
            <person name="Miller M.M."/>
            <person name="Sternberg P.W."/>
            <person name="Aroian R.V."/>
        </authorList>
    </citation>
    <scope>NUCLEOTIDE SEQUENCE</scope>
    <source>
        <strain evidence="2">HY135</strain>
    </source>
</reference>
<name>A0A016VHS0_9BILA</name>
<protein>
    <submittedName>
        <fullName evidence="1">Uncharacterized protein</fullName>
    </submittedName>
</protein>
<dbReference type="AlphaFoldDB" id="A0A016VHS0"/>
<keyword evidence="2" id="KW-1185">Reference proteome</keyword>
<comment type="caution">
    <text evidence="1">The sequence shown here is derived from an EMBL/GenBank/DDBJ whole genome shotgun (WGS) entry which is preliminary data.</text>
</comment>